<keyword evidence="2" id="KW-1185">Reference proteome</keyword>
<comment type="caution">
    <text evidence="1">The sequence shown here is derived from an EMBL/GenBank/DDBJ whole genome shotgun (WGS) entry which is preliminary data.</text>
</comment>
<dbReference type="Gene3D" id="3.30.420.310">
    <property type="entry name" value="2-keto-3-deoxy-galactonokinase, C-terminal domain"/>
    <property type="match status" value="1"/>
</dbReference>
<dbReference type="OrthoDB" id="256574at2"/>
<dbReference type="InterPro" id="IPR042257">
    <property type="entry name" value="DGOK_C"/>
</dbReference>
<dbReference type="Pfam" id="PF05035">
    <property type="entry name" value="DGOK"/>
    <property type="match status" value="1"/>
</dbReference>
<dbReference type="InterPro" id="IPR007729">
    <property type="entry name" value="DGOK"/>
</dbReference>
<dbReference type="Gene3D" id="3.30.420.300">
    <property type="entry name" value="2-keto-3-deoxy-galactonokinase, substrate binding domain"/>
    <property type="match status" value="1"/>
</dbReference>
<dbReference type="RefSeq" id="WP_122110648.1">
    <property type="nucleotide sequence ID" value="NZ_QOKZ01000001.1"/>
</dbReference>
<dbReference type="CDD" id="cd24012">
    <property type="entry name" value="ASKHA_NBD_KDGal-kinase"/>
    <property type="match status" value="1"/>
</dbReference>
<organism evidence="1 2">
    <name type="scientific">Paracoccus alkanivorans</name>
    <dbReference type="NCBI Taxonomy" id="2116655"/>
    <lineage>
        <taxon>Bacteria</taxon>
        <taxon>Pseudomonadati</taxon>
        <taxon>Pseudomonadota</taxon>
        <taxon>Alphaproteobacteria</taxon>
        <taxon>Rhodobacterales</taxon>
        <taxon>Paracoccaceae</taxon>
        <taxon>Paracoccus</taxon>
    </lineage>
</organism>
<dbReference type="GO" id="GO:0034194">
    <property type="term" value="P:D-galactonate catabolic process"/>
    <property type="evidence" value="ECO:0007669"/>
    <property type="project" value="InterPro"/>
</dbReference>
<evidence type="ECO:0000313" key="1">
    <source>
        <dbReference type="EMBL" id="RMC37562.1"/>
    </source>
</evidence>
<accession>A0A3M0MII3</accession>
<reference evidence="1 2" key="1">
    <citation type="submission" date="2018-07" db="EMBL/GenBank/DDBJ databases">
        <authorList>
            <person name="Zhang Y."/>
            <person name="Wang L."/>
            <person name="Ma S."/>
        </authorList>
    </citation>
    <scope>NUCLEOTIDE SEQUENCE [LARGE SCALE GENOMIC DNA]</scope>
    <source>
        <strain evidence="1 2">4-2</strain>
    </source>
</reference>
<keyword evidence="1" id="KW-0418">Kinase</keyword>
<keyword evidence="1" id="KW-0808">Transferase</keyword>
<dbReference type="GO" id="GO:0008671">
    <property type="term" value="F:2-dehydro-3-deoxygalactonokinase activity"/>
    <property type="evidence" value="ECO:0007669"/>
    <property type="project" value="InterPro"/>
</dbReference>
<dbReference type="EMBL" id="QOKZ01000001">
    <property type="protein sequence ID" value="RMC37562.1"/>
    <property type="molecule type" value="Genomic_DNA"/>
</dbReference>
<proteinExistence type="predicted"/>
<protein>
    <submittedName>
        <fullName evidence="1">2-dehydro-3-deoxygalactonokinase</fullName>
    </submittedName>
</protein>
<dbReference type="AlphaFoldDB" id="A0A3M0MII3"/>
<dbReference type="Proteomes" id="UP000273516">
    <property type="component" value="Unassembled WGS sequence"/>
</dbReference>
<evidence type="ECO:0000313" key="2">
    <source>
        <dbReference type="Proteomes" id="UP000273516"/>
    </source>
</evidence>
<sequence>MPELIAIDWGTSSFRAWLLGVGGAVLDEIPSGPGILSVPGGDFDAAFEAAIGQWQSRHPELPVIASGMITSRNGWVETPYLPLPLDAQSLADALTVHVTGQGRRVHFVTGAVRNPGHGLPDVMRGEETEIIGHLAASGADEGLFVLPGTHSKWARVEGGRLTGFDTCMTGEVFAILRDHSILGRLINDGPSSPDAFLRGLQAGRDKGALLTRVFSARSLALMDRLDGGEIADYLSGLLIGDEVAAALASARGSVTVIGRGDLAERYRVALSHAGAKAALAAPGMARAGLWKIAKLAGVIT</sequence>
<name>A0A3M0MII3_9RHOB</name>
<gene>
    <name evidence="1" type="ORF">C9E81_02080</name>
</gene>
<dbReference type="InterPro" id="IPR042258">
    <property type="entry name" value="DGOK_N"/>
</dbReference>